<dbReference type="EMBL" id="HBUE01182983">
    <property type="protein sequence ID" value="CAG6521350.1"/>
    <property type="molecule type" value="Transcribed_RNA"/>
</dbReference>
<evidence type="ECO:0000313" key="1">
    <source>
        <dbReference type="EMBL" id="CAG6572946.1"/>
    </source>
</evidence>
<dbReference type="EMBL" id="HBUE01182984">
    <property type="protein sequence ID" value="CAG6521353.1"/>
    <property type="molecule type" value="Transcribed_RNA"/>
</dbReference>
<dbReference type="EMBL" id="HBUE01182987">
    <property type="protein sequence ID" value="CAG6521359.1"/>
    <property type="molecule type" value="Transcribed_RNA"/>
</dbReference>
<dbReference type="AlphaFoldDB" id="A0A8D8NPM6"/>
<protein>
    <submittedName>
        <fullName evidence="1">(northern house mosquito) hypothetical protein</fullName>
    </submittedName>
</protein>
<sequence length="124" mass="12472">MSRGLATRLDLRVPDDDDSVDPVLVLASLADSPSSSSGGCFCFVRLLVRSCLGSTFGGGGGRSATVRFGRPRVLVGSGATSATAAVVLLDFDGFGSAAGAEGASSAALRFRDRVVDSLTVTEGA</sequence>
<reference evidence="1" key="1">
    <citation type="submission" date="2021-05" db="EMBL/GenBank/DDBJ databases">
        <authorList>
            <person name="Alioto T."/>
            <person name="Alioto T."/>
            <person name="Gomez Garrido J."/>
        </authorList>
    </citation>
    <scope>NUCLEOTIDE SEQUENCE</scope>
</reference>
<organism evidence="1">
    <name type="scientific">Culex pipiens</name>
    <name type="common">House mosquito</name>
    <dbReference type="NCBI Taxonomy" id="7175"/>
    <lineage>
        <taxon>Eukaryota</taxon>
        <taxon>Metazoa</taxon>
        <taxon>Ecdysozoa</taxon>
        <taxon>Arthropoda</taxon>
        <taxon>Hexapoda</taxon>
        <taxon>Insecta</taxon>
        <taxon>Pterygota</taxon>
        <taxon>Neoptera</taxon>
        <taxon>Endopterygota</taxon>
        <taxon>Diptera</taxon>
        <taxon>Nematocera</taxon>
        <taxon>Culicoidea</taxon>
        <taxon>Culicidae</taxon>
        <taxon>Culicinae</taxon>
        <taxon>Culicini</taxon>
        <taxon>Culex</taxon>
        <taxon>Culex</taxon>
    </lineage>
</organism>
<accession>A0A8D8NPM6</accession>
<dbReference type="EMBL" id="HBUE01288626">
    <property type="protein sequence ID" value="CAG6572937.1"/>
    <property type="molecule type" value="Transcribed_RNA"/>
</dbReference>
<dbReference type="EMBL" id="HBUE01288630">
    <property type="protein sequence ID" value="CAG6572946.1"/>
    <property type="molecule type" value="Transcribed_RNA"/>
</dbReference>
<dbReference type="EMBL" id="HBUE01182988">
    <property type="protein sequence ID" value="CAG6521362.1"/>
    <property type="molecule type" value="Transcribed_RNA"/>
</dbReference>
<proteinExistence type="predicted"/>
<dbReference type="EMBL" id="HBUE01288629">
    <property type="protein sequence ID" value="CAG6572943.1"/>
    <property type="molecule type" value="Transcribed_RNA"/>
</dbReference>
<name>A0A8D8NPM6_CULPI</name>
<dbReference type="EMBL" id="HBUE01288625">
    <property type="protein sequence ID" value="CAG6572934.1"/>
    <property type="molecule type" value="Transcribed_RNA"/>
</dbReference>